<organism evidence="11 12">
    <name type="scientific">Aquabacterium soli</name>
    <dbReference type="NCBI Taxonomy" id="2493092"/>
    <lineage>
        <taxon>Bacteria</taxon>
        <taxon>Pseudomonadati</taxon>
        <taxon>Pseudomonadota</taxon>
        <taxon>Betaproteobacteria</taxon>
        <taxon>Burkholderiales</taxon>
        <taxon>Aquabacterium</taxon>
    </lineage>
</organism>
<dbReference type="Proteomes" id="UP000269265">
    <property type="component" value="Unassembled WGS sequence"/>
</dbReference>
<evidence type="ECO:0000313" key="12">
    <source>
        <dbReference type="Proteomes" id="UP000269265"/>
    </source>
</evidence>
<feature type="domain" description="N6 adenine-specific DNA methyltransferase N-terminal" evidence="10">
    <location>
        <begin position="10"/>
        <end position="145"/>
    </location>
</feature>
<dbReference type="AlphaFoldDB" id="A0A3R8S0V9"/>
<proteinExistence type="inferred from homology"/>
<dbReference type="SUPFAM" id="SSF53335">
    <property type="entry name" value="S-adenosyl-L-methionine-dependent methyltransferases"/>
    <property type="match status" value="1"/>
</dbReference>
<feature type="domain" description="DNA methylase adenine-specific" evidence="9">
    <location>
        <begin position="173"/>
        <end position="484"/>
    </location>
</feature>
<dbReference type="PRINTS" id="PR00507">
    <property type="entry name" value="N12N6MTFRASE"/>
</dbReference>
<comment type="similarity">
    <text evidence="1">Belongs to the N(4)/N(6)-methyltransferase family.</text>
</comment>
<evidence type="ECO:0000256" key="8">
    <source>
        <dbReference type="SAM" id="Coils"/>
    </source>
</evidence>
<dbReference type="RefSeq" id="WP_125244013.1">
    <property type="nucleotide sequence ID" value="NZ_RSED01000011.1"/>
</dbReference>
<dbReference type="EC" id="2.1.1.72" evidence="2"/>
<evidence type="ECO:0000256" key="4">
    <source>
        <dbReference type="ARBA" id="ARBA00022679"/>
    </source>
</evidence>
<keyword evidence="3 11" id="KW-0489">Methyltransferase</keyword>
<evidence type="ECO:0000259" key="9">
    <source>
        <dbReference type="Pfam" id="PF02384"/>
    </source>
</evidence>
<dbReference type="PANTHER" id="PTHR42933:SF3">
    <property type="entry name" value="TYPE I RESTRICTION ENZYME MJAVIII METHYLASE SUBUNIT"/>
    <property type="match status" value="1"/>
</dbReference>
<keyword evidence="8" id="KW-0175">Coiled coil</keyword>
<dbReference type="EMBL" id="RSED01000011">
    <property type="protein sequence ID" value="RRS03474.1"/>
    <property type="molecule type" value="Genomic_DNA"/>
</dbReference>
<dbReference type="GO" id="GO:0009307">
    <property type="term" value="P:DNA restriction-modification system"/>
    <property type="evidence" value="ECO:0007669"/>
    <property type="project" value="UniProtKB-KW"/>
</dbReference>
<name>A0A3R8S0V9_9BURK</name>
<sequence>MDHAAHNKIVSFIWSIADDCLRDVFVRGKYRDVILPMFVLRRLDCLLEPSKAGVLEEVRFQQEDAAMADLDPHGLRDASGYVFYNTSKFTLKSLLGNPTQLEANLKNYLDGFSDNVKEIVDKFDLRNQIRKMAQSDVLHDVIEKFVSEEINLSPDDRKGPDGRTQPGLSNLGMGYVFEELIRKFNEENNEEAGEHFTPREVIKLMTNLVFIPVKDQLPNPLTIYDPACGSGGMLTESQDFVTDPEGEIKAKVGVFLYGKEVNPETYAICKSDMMIKGNDPENIRFGSTLATNDFSGKRFDFMLTNPPYGKSWKSDQKSIVEGKEVIDHRFQVNLSDYTGERFDFYPAIPRSSDGQLLFLMEMVDKMKRRADSPVRFAGSRIASVHNGSALFTGDAGSGESNIRRHLIEHDYLEAIIQLPNNLFYNTGITTYVWLLTNNKPAKRQGKVQLIDASNLFQKLRKNLGEKNCEFTDEHIEQITQLYLTMPADGISKVFHNRDFGYYKVTVERPLRLAAQFTPERMATLRYTPGMQEIMEWVHGKYGEEVYTGLKAHAEAIENHLEREEITLSPKSRKELLSETTWLAQRSIMQAAQQLAGVIGSAEHLDFNVFEALVDDAIKALGLKLAANERKQILNAVSWRDPRAAKVIKKRHQLTAAKLKDLLAELKTTADKLADHGYWPAEVQAAAETKGVKKAAKAGEYIEYEPDSELRDTENVPLSLDASLPASGVIHDYFIKEVRPHVDEAWIALDKTVIGYEISFNKYFYQHKPLRSLEAVTQEILALEAETDGLLKALVAFVGPGA</sequence>
<dbReference type="GO" id="GO:0008170">
    <property type="term" value="F:N-methyltransferase activity"/>
    <property type="evidence" value="ECO:0007669"/>
    <property type="project" value="InterPro"/>
</dbReference>
<evidence type="ECO:0000256" key="5">
    <source>
        <dbReference type="ARBA" id="ARBA00022691"/>
    </source>
</evidence>
<evidence type="ECO:0000259" key="10">
    <source>
        <dbReference type="Pfam" id="PF12161"/>
    </source>
</evidence>
<evidence type="ECO:0000256" key="2">
    <source>
        <dbReference type="ARBA" id="ARBA00011900"/>
    </source>
</evidence>
<keyword evidence="5" id="KW-0949">S-adenosyl-L-methionine</keyword>
<dbReference type="Gene3D" id="3.40.50.150">
    <property type="entry name" value="Vaccinia Virus protein VP39"/>
    <property type="match status" value="1"/>
</dbReference>
<dbReference type="InterPro" id="IPR002052">
    <property type="entry name" value="DNA_methylase_N6_adenine_CS"/>
</dbReference>
<keyword evidence="12" id="KW-1185">Reference proteome</keyword>
<evidence type="ECO:0000313" key="11">
    <source>
        <dbReference type="EMBL" id="RRS03474.1"/>
    </source>
</evidence>
<comment type="caution">
    <text evidence="11">The sequence shown here is derived from an EMBL/GenBank/DDBJ whole genome shotgun (WGS) entry which is preliminary data.</text>
</comment>
<evidence type="ECO:0000256" key="1">
    <source>
        <dbReference type="ARBA" id="ARBA00006594"/>
    </source>
</evidence>
<dbReference type="Pfam" id="PF12161">
    <property type="entry name" value="HsdM_N"/>
    <property type="match status" value="1"/>
</dbReference>
<dbReference type="GO" id="GO:0009007">
    <property type="term" value="F:site-specific DNA-methyltransferase (adenine-specific) activity"/>
    <property type="evidence" value="ECO:0007669"/>
    <property type="project" value="UniProtKB-EC"/>
</dbReference>
<protein>
    <recommendedName>
        <fullName evidence="2">site-specific DNA-methyltransferase (adenine-specific)</fullName>
        <ecNumber evidence="2">2.1.1.72</ecNumber>
    </recommendedName>
</protein>
<dbReference type="InterPro" id="IPR029063">
    <property type="entry name" value="SAM-dependent_MTases_sf"/>
</dbReference>
<gene>
    <name evidence="11" type="ORF">EIP75_14530</name>
</gene>
<dbReference type="Pfam" id="PF02384">
    <property type="entry name" value="N6_Mtase"/>
    <property type="match status" value="1"/>
</dbReference>
<keyword evidence="6" id="KW-0680">Restriction system</keyword>
<evidence type="ECO:0000256" key="3">
    <source>
        <dbReference type="ARBA" id="ARBA00022603"/>
    </source>
</evidence>
<dbReference type="GO" id="GO:0032259">
    <property type="term" value="P:methylation"/>
    <property type="evidence" value="ECO:0007669"/>
    <property type="project" value="UniProtKB-KW"/>
</dbReference>
<dbReference type="PROSITE" id="PS00092">
    <property type="entry name" value="N6_MTASE"/>
    <property type="match status" value="1"/>
</dbReference>
<reference evidence="11 12" key="1">
    <citation type="submission" date="2018-12" db="EMBL/GenBank/DDBJ databases">
        <title>The whole draft genome of Aquabacterium sp. SJQ9.</title>
        <authorList>
            <person name="Sun L."/>
            <person name="Gao X."/>
            <person name="Chen W."/>
            <person name="Huang K."/>
        </authorList>
    </citation>
    <scope>NUCLEOTIDE SEQUENCE [LARGE SCALE GENOMIC DNA]</scope>
    <source>
        <strain evidence="11 12">SJQ9</strain>
    </source>
</reference>
<dbReference type="InterPro" id="IPR051537">
    <property type="entry name" value="DNA_Adenine_Mtase"/>
</dbReference>
<dbReference type="InterPro" id="IPR022749">
    <property type="entry name" value="D12N6_MeTrfase_N"/>
</dbReference>
<dbReference type="GO" id="GO:0003677">
    <property type="term" value="F:DNA binding"/>
    <property type="evidence" value="ECO:0007669"/>
    <property type="project" value="InterPro"/>
</dbReference>
<dbReference type="InterPro" id="IPR003356">
    <property type="entry name" value="DNA_methylase_A-5"/>
</dbReference>
<comment type="catalytic activity">
    <reaction evidence="7">
        <text>a 2'-deoxyadenosine in DNA + S-adenosyl-L-methionine = an N(6)-methyl-2'-deoxyadenosine in DNA + S-adenosyl-L-homocysteine + H(+)</text>
        <dbReference type="Rhea" id="RHEA:15197"/>
        <dbReference type="Rhea" id="RHEA-COMP:12418"/>
        <dbReference type="Rhea" id="RHEA-COMP:12419"/>
        <dbReference type="ChEBI" id="CHEBI:15378"/>
        <dbReference type="ChEBI" id="CHEBI:57856"/>
        <dbReference type="ChEBI" id="CHEBI:59789"/>
        <dbReference type="ChEBI" id="CHEBI:90615"/>
        <dbReference type="ChEBI" id="CHEBI:90616"/>
        <dbReference type="EC" id="2.1.1.72"/>
    </reaction>
</comment>
<evidence type="ECO:0000256" key="7">
    <source>
        <dbReference type="ARBA" id="ARBA00047942"/>
    </source>
</evidence>
<keyword evidence="4 11" id="KW-0808">Transferase</keyword>
<accession>A0A3R8S0V9</accession>
<feature type="coiled-coil region" evidence="8">
    <location>
        <begin position="648"/>
        <end position="675"/>
    </location>
</feature>
<dbReference type="OrthoDB" id="9784823at2"/>
<dbReference type="PANTHER" id="PTHR42933">
    <property type="entry name" value="SLR6095 PROTEIN"/>
    <property type="match status" value="1"/>
</dbReference>
<evidence type="ECO:0000256" key="6">
    <source>
        <dbReference type="ARBA" id="ARBA00022747"/>
    </source>
</evidence>